<feature type="compositionally biased region" description="Basic and acidic residues" evidence="1">
    <location>
        <begin position="330"/>
        <end position="342"/>
    </location>
</feature>
<feature type="compositionally biased region" description="Low complexity" evidence="1">
    <location>
        <begin position="59"/>
        <end position="69"/>
    </location>
</feature>
<dbReference type="Proteomes" id="UP001354709">
    <property type="component" value="Unassembled WGS sequence"/>
</dbReference>
<feature type="compositionally biased region" description="Gly residues" evidence="1">
    <location>
        <begin position="249"/>
        <end position="260"/>
    </location>
</feature>
<feature type="compositionally biased region" description="Pro residues" evidence="1">
    <location>
        <begin position="83"/>
        <end position="95"/>
    </location>
</feature>
<evidence type="ECO:0000259" key="2">
    <source>
        <dbReference type="Pfam" id="PF11350"/>
    </source>
</evidence>
<evidence type="ECO:0000313" key="3">
    <source>
        <dbReference type="EMBL" id="MEE4594716.1"/>
    </source>
</evidence>
<feature type="region of interest" description="Disordered" evidence="1">
    <location>
        <begin position="1"/>
        <end position="283"/>
    </location>
</feature>
<reference evidence="3 4" key="1">
    <citation type="submission" date="2023-11" db="EMBL/GenBank/DDBJ databases">
        <title>30 novel species of actinomycetes from the DSMZ collection.</title>
        <authorList>
            <person name="Nouioui I."/>
        </authorList>
    </citation>
    <scope>NUCLEOTIDE SEQUENCE [LARGE SCALE GENOMIC DNA]</scope>
    <source>
        <strain evidence="3 4">DSM 41524</strain>
    </source>
</reference>
<name>A0ABU7Q0A8_9ACTN</name>
<feature type="compositionally biased region" description="Gly residues" evidence="1">
    <location>
        <begin position="120"/>
        <end position="173"/>
    </location>
</feature>
<feature type="region of interest" description="Disordered" evidence="1">
    <location>
        <begin position="308"/>
        <end position="352"/>
    </location>
</feature>
<dbReference type="InterPro" id="IPR022603">
    <property type="entry name" value="DUF3152"/>
</dbReference>
<dbReference type="EMBL" id="JAZBJO010000014">
    <property type="protein sequence ID" value="MEE4594716.1"/>
    <property type="molecule type" value="Genomic_DNA"/>
</dbReference>
<accession>A0ABU7Q0A8</accession>
<dbReference type="Pfam" id="PF11350">
    <property type="entry name" value="DUF3152"/>
    <property type="match status" value="1"/>
</dbReference>
<gene>
    <name evidence="3" type="ORF">V2J94_22995</name>
</gene>
<comment type="caution">
    <text evidence="3">The sequence shown here is derived from an EMBL/GenBank/DDBJ whole genome shotgun (WGS) entry which is preliminary data.</text>
</comment>
<organism evidence="3 4">
    <name type="scientific">Streptomyces asiaticus subsp. ignotus</name>
    <dbReference type="NCBI Taxonomy" id="3098222"/>
    <lineage>
        <taxon>Bacteria</taxon>
        <taxon>Bacillati</taxon>
        <taxon>Actinomycetota</taxon>
        <taxon>Actinomycetes</taxon>
        <taxon>Kitasatosporales</taxon>
        <taxon>Streptomycetaceae</taxon>
        <taxon>Streptomyces</taxon>
        <taxon>Streptomyces violaceusniger group</taxon>
    </lineage>
</organism>
<keyword evidence="4" id="KW-1185">Reference proteome</keyword>
<protein>
    <submittedName>
        <fullName evidence="3">DUF3152 domain-containing protein</fullName>
    </submittedName>
</protein>
<evidence type="ECO:0000313" key="4">
    <source>
        <dbReference type="Proteomes" id="UP001354709"/>
    </source>
</evidence>
<proteinExistence type="predicted"/>
<sequence>MTGTAGRRGGPYRCPARTGAVRRVGKHSARGSQEGRESRPAAAGSGQGQGSGPEFVEYRASGEAPAAEGGRPGTGRRRAAPGPGAPDPGVTPPQGVPRLPYGAGGPAARTRGGHPEQREAGGGWGPVGGRGGGPGGLGGHGGPGGGPGGVRGPGGPGGGPGGGRGPGGPGGPSGQRPPYGMRTMNAPQRPTTGGTGGAAGLMPGPRKEYIEAFDAPDALDCDGDDVFAAGAPGGVPPQRRTQRAATPSGGIGGGSGGDRGSGPDDDEQEPPGKGARGVAKGGKGRTFTGIAAAAVTTVLAVVVAGQVAGGPQGGGGKTQAQGGSEQGDDAASRGSHDDDGRGAARSANSPAPVTYDEKMAALYPLDAKLRGSGSFQTVRGHDKAPGRGQVMRYRVDVEKGLPLDGQLFAEAVHKTLNDDRSWGHGGVRTFERVSSGHADFVITLASPGTTAAWCAKSGLDTTEDNVSCDSASTERVMINAYRWAQGAKTFGDDKMHSYRQMLINHEVGHRLGHNHEICSKQGALAPVMMQQTKFLSTDGATCRPNAWPFPKG</sequence>
<feature type="compositionally biased region" description="Gly residues" evidence="1">
    <location>
        <begin position="308"/>
        <end position="317"/>
    </location>
</feature>
<dbReference type="SUPFAM" id="SSF55486">
    <property type="entry name" value="Metalloproteases ('zincins'), catalytic domain"/>
    <property type="match status" value="1"/>
</dbReference>
<feature type="domain" description="DUF3152" evidence="2">
    <location>
        <begin position="368"/>
        <end position="550"/>
    </location>
</feature>
<evidence type="ECO:0000256" key="1">
    <source>
        <dbReference type="SAM" id="MobiDB-lite"/>
    </source>
</evidence>
<dbReference type="RefSeq" id="WP_330811057.1">
    <property type="nucleotide sequence ID" value="NZ_JAZBJO010000014.1"/>
</dbReference>